<dbReference type="Proteomes" id="UP000003919">
    <property type="component" value="Unassembled WGS sequence"/>
</dbReference>
<dbReference type="AlphaFoldDB" id="A3HZX7"/>
<dbReference type="eggNOG" id="ENOG5032Q7G">
    <property type="taxonomic scope" value="Bacteria"/>
</dbReference>
<sequence length="116" mass="12772">MEKQNHLASIVLLVALFFISQHSTAKGFNYPYAFISITGDPFSDKLNVKVDFGDNPEQIIEGEKLSEILSEKTSYASVLNYMSGLGFVLVETMVTTNQHNGNGGTSGFVFIMRKKG</sequence>
<name>A3HZX7_9BACT</name>
<organism evidence="1 2">
    <name type="scientific">Algoriphagus machipongonensis</name>
    <dbReference type="NCBI Taxonomy" id="388413"/>
    <lineage>
        <taxon>Bacteria</taxon>
        <taxon>Pseudomonadati</taxon>
        <taxon>Bacteroidota</taxon>
        <taxon>Cytophagia</taxon>
        <taxon>Cytophagales</taxon>
        <taxon>Cyclobacteriaceae</taxon>
        <taxon>Algoriphagus</taxon>
    </lineage>
</organism>
<keyword evidence="2" id="KW-1185">Reference proteome</keyword>
<dbReference type="RefSeq" id="WP_008199625.1">
    <property type="nucleotide sequence ID" value="NZ_CM001023.1"/>
</dbReference>
<reference evidence="1 2" key="1">
    <citation type="journal article" date="2011" name="J. Bacteriol.">
        <title>Complete genome sequence of Algoriphagus sp. PR1, bacterial prey of a colony-forming choanoflagellate.</title>
        <authorList>
            <person name="Alegado R.A."/>
            <person name="Ferriera S."/>
            <person name="Nusbaum C."/>
            <person name="Young S.K."/>
            <person name="Zeng Q."/>
            <person name="Imamovic A."/>
            <person name="Fairclough S.R."/>
            <person name="King N."/>
        </authorList>
    </citation>
    <scope>NUCLEOTIDE SEQUENCE [LARGE SCALE GENOMIC DNA]</scope>
    <source>
        <strain evidence="1 2">PR1</strain>
    </source>
</reference>
<dbReference type="EMBL" id="AAXU02000001">
    <property type="protein sequence ID" value="EAZ80813.1"/>
    <property type="molecule type" value="Genomic_DNA"/>
</dbReference>
<comment type="caution">
    <text evidence="1">The sequence shown here is derived from an EMBL/GenBank/DDBJ whole genome shotgun (WGS) entry which is preliminary data.</text>
</comment>
<proteinExistence type="predicted"/>
<protein>
    <submittedName>
        <fullName evidence="1">Uncharacterized protein</fullName>
    </submittedName>
</protein>
<gene>
    <name evidence="1" type="ORF">ALPR1_07805</name>
</gene>
<evidence type="ECO:0000313" key="2">
    <source>
        <dbReference type="Proteomes" id="UP000003919"/>
    </source>
</evidence>
<dbReference type="OrthoDB" id="674671at2"/>
<accession>A3HZX7</accession>
<dbReference type="HOGENOM" id="CLU_2091627_0_0_10"/>
<evidence type="ECO:0000313" key="1">
    <source>
        <dbReference type="EMBL" id="EAZ80813.1"/>
    </source>
</evidence>